<dbReference type="AlphaFoldDB" id="A0A0A9EPZ3"/>
<evidence type="ECO:0000256" key="1">
    <source>
        <dbReference type="SAM" id="MobiDB-lite"/>
    </source>
</evidence>
<dbReference type="EMBL" id="GBRH01199813">
    <property type="protein sequence ID" value="JAD98082.1"/>
    <property type="molecule type" value="Transcribed_RNA"/>
</dbReference>
<feature type="region of interest" description="Disordered" evidence="1">
    <location>
        <begin position="1"/>
        <end position="22"/>
    </location>
</feature>
<proteinExistence type="predicted"/>
<reference evidence="2" key="2">
    <citation type="journal article" date="2015" name="Data Brief">
        <title>Shoot transcriptome of the giant reed, Arundo donax.</title>
        <authorList>
            <person name="Barrero R.A."/>
            <person name="Guerrero F.D."/>
            <person name="Moolhuijzen P."/>
            <person name="Goolsby J.A."/>
            <person name="Tidwell J."/>
            <person name="Bellgard S.E."/>
            <person name="Bellgard M.I."/>
        </authorList>
    </citation>
    <scope>NUCLEOTIDE SEQUENCE</scope>
    <source>
        <tissue evidence="2">Shoot tissue taken approximately 20 cm above the soil surface</tissue>
    </source>
</reference>
<evidence type="ECO:0000313" key="2">
    <source>
        <dbReference type="EMBL" id="JAD98082.1"/>
    </source>
</evidence>
<protein>
    <submittedName>
        <fullName evidence="2">Znod1</fullName>
    </submittedName>
</protein>
<name>A0A0A9EPZ3_ARUDO</name>
<organism evidence="2">
    <name type="scientific">Arundo donax</name>
    <name type="common">Giant reed</name>
    <name type="synonym">Donax arundinaceus</name>
    <dbReference type="NCBI Taxonomy" id="35708"/>
    <lineage>
        <taxon>Eukaryota</taxon>
        <taxon>Viridiplantae</taxon>
        <taxon>Streptophyta</taxon>
        <taxon>Embryophyta</taxon>
        <taxon>Tracheophyta</taxon>
        <taxon>Spermatophyta</taxon>
        <taxon>Magnoliopsida</taxon>
        <taxon>Liliopsida</taxon>
        <taxon>Poales</taxon>
        <taxon>Poaceae</taxon>
        <taxon>PACMAD clade</taxon>
        <taxon>Arundinoideae</taxon>
        <taxon>Arundineae</taxon>
        <taxon>Arundo</taxon>
    </lineage>
</organism>
<reference evidence="2" key="1">
    <citation type="submission" date="2014-09" db="EMBL/GenBank/DDBJ databases">
        <authorList>
            <person name="Magalhaes I.L.F."/>
            <person name="Oliveira U."/>
            <person name="Santos F.R."/>
            <person name="Vidigal T.H.D.A."/>
            <person name="Brescovit A.D."/>
            <person name="Santos A.J."/>
        </authorList>
    </citation>
    <scope>NUCLEOTIDE SEQUENCE</scope>
    <source>
        <tissue evidence="2">Shoot tissue taken approximately 20 cm above the soil surface</tissue>
    </source>
</reference>
<sequence>MTYPASSRRWRASAAGTTGSGC</sequence>
<accession>A0A0A9EPZ3</accession>